<evidence type="ECO:0000313" key="2">
    <source>
        <dbReference type="Proteomes" id="UP000815325"/>
    </source>
</evidence>
<reference evidence="1" key="1">
    <citation type="submission" date="2017-08" db="EMBL/GenBank/DDBJ databases">
        <authorList>
            <person name="Polle J.E."/>
            <person name="Barry K."/>
            <person name="Cushman J."/>
            <person name="Schmutz J."/>
            <person name="Tran D."/>
            <person name="Hathwaick L.T."/>
            <person name="Yim W.C."/>
            <person name="Jenkins J."/>
            <person name="Mckie-Krisberg Z.M."/>
            <person name="Prochnik S."/>
            <person name="Lindquist E."/>
            <person name="Dockter R.B."/>
            <person name="Adam C."/>
            <person name="Molina H."/>
            <person name="Bunkerborg J."/>
            <person name="Jin E."/>
            <person name="Buchheim M."/>
            <person name="Magnuson J."/>
        </authorList>
    </citation>
    <scope>NUCLEOTIDE SEQUENCE</scope>
    <source>
        <strain evidence="1">CCAP 19/18</strain>
    </source>
</reference>
<evidence type="ECO:0008006" key="3">
    <source>
        <dbReference type="Google" id="ProtNLM"/>
    </source>
</evidence>
<sequence length="127" mass="13665">MGSKKTQPRTCPSRSCSSKAKPSCRSAAATWHRGLAAYGSAFCLSGHKVVCSLSQSISQLAVNKSACCLFFYWPITLPAVYCTVCSLSVSLQPKGTAPTHLERCAVIALVRQSCPFVLSYVQKFPGR</sequence>
<evidence type="ECO:0000313" key="1">
    <source>
        <dbReference type="EMBL" id="KAF5829632.1"/>
    </source>
</evidence>
<name>A0ABQ7G4V5_DUNSA</name>
<gene>
    <name evidence="1" type="ORF">DUNSADRAFT_15716</name>
</gene>
<proteinExistence type="predicted"/>
<comment type="caution">
    <text evidence="1">The sequence shown here is derived from an EMBL/GenBank/DDBJ whole genome shotgun (WGS) entry which is preliminary data.</text>
</comment>
<dbReference type="EMBL" id="MU070134">
    <property type="protein sequence ID" value="KAF5829632.1"/>
    <property type="molecule type" value="Genomic_DNA"/>
</dbReference>
<accession>A0ABQ7G4V5</accession>
<keyword evidence="2" id="KW-1185">Reference proteome</keyword>
<protein>
    <recommendedName>
        <fullName evidence="3">Encoded protein</fullName>
    </recommendedName>
</protein>
<organism evidence="1 2">
    <name type="scientific">Dunaliella salina</name>
    <name type="common">Green alga</name>
    <name type="synonym">Protococcus salinus</name>
    <dbReference type="NCBI Taxonomy" id="3046"/>
    <lineage>
        <taxon>Eukaryota</taxon>
        <taxon>Viridiplantae</taxon>
        <taxon>Chlorophyta</taxon>
        <taxon>core chlorophytes</taxon>
        <taxon>Chlorophyceae</taxon>
        <taxon>CS clade</taxon>
        <taxon>Chlamydomonadales</taxon>
        <taxon>Dunaliellaceae</taxon>
        <taxon>Dunaliella</taxon>
    </lineage>
</organism>
<dbReference type="Proteomes" id="UP000815325">
    <property type="component" value="Unassembled WGS sequence"/>
</dbReference>